<gene>
    <name evidence="1" type="ORF">U7230_00880</name>
</gene>
<name>A0ABZ1BXR9_9FIRM</name>
<organism evidence="1 2">
    <name type="scientific">Carboxydichorda subterranea</name>
    <dbReference type="NCBI Taxonomy" id="3109565"/>
    <lineage>
        <taxon>Bacteria</taxon>
        <taxon>Bacillati</taxon>
        <taxon>Bacillota</taxon>
        <taxon>Limnochordia</taxon>
        <taxon>Limnochordales</taxon>
        <taxon>Geochordaceae</taxon>
        <taxon>Carboxydichorda</taxon>
    </lineage>
</organism>
<dbReference type="RefSeq" id="WP_324716875.1">
    <property type="nucleotide sequence ID" value="NZ_CP141615.1"/>
</dbReference>
<dbReference type="InterPro" id="IPR003737">
    <property type="entry name" value="GlcNAc_PI_deacetylase-related"/>
</dbReference>
<dbReference type="PANTHER" id="PTHR12993">
    <property type="entry name" value="N-ACETYLGLUCOSAMINYL-PHOSPHATIDYLINOSITOL DE-N-ACETYLASE-RELATED"/>
    <property type="match status" value="1"/>
</dbReference>
<dbReference type="Pfam" id="PF02585">
    <property type="entry name" value="PIG-L"/>
    <property type="match status" value="1"/>
</dbReference>
<keyword evidence="2" id="KW-1185">Reference proteome</keyword>
<dbReference type="SUPFAM" id="SSF102588">
    <property type="entry name" value="LmbE-like"/>
    <property type="match status" value="1"/>
</dbReference>
<dbReference type="PANTHER" id="PTHR12993:SF30">
    <property type="entry name" value="N-ACETYL-ALPHA-D-GLUCOSAMINYL L-MALATE DEACETYLASE 1"/>
    <property type="match status" value="1"/>
</dbReference>
<reference evidence="1 2" key="1">
    <citation type="journal article" date="2024" name="Front. Microbiol.">
        <title>Novel thermophilic genera Geochorda gen. nov. and Carboxydochorda gen. nov. from the deep terrestrial subsurface reveal the ecophysiological diversity in the class Limnochordia.</title>
        <authorList>
            <person name="Karnachuk O.V."/>
            <person name="Lukina A.P."/>
            <person name="Avakyan M.R."/>
            <person name="Kadnikov V.V."/>
            <person name="Begmatov S."/>
            <person name="Beletsky A.V."/>
            <person name="Vlasova K.G."/>
            <person name="Novikov A.A."/>
            <person name="Shcherbakova V.A."/>
            <person name="Mardanov A.V."/>
            <person name="Ravin N.V."/>
        </authorList>
    </citation>
    <scope>NUCLEOTIDE SEQUENCE [LARGE SCALE GENOMIC DNA]</scope>
    <source>
        <strain evidence="1 2">L945</strain>
    </source>
</reference>
<dbReference type="EMBL" id="CP141615">
    <property type="protein sequence ID" value="WRP17605.1"/>
    <property type="molecule type" value="Genomic_DNA"/>
</dbReference>
<evidence type="ECO:0000313" key="1">
    <source>
        <dbReference type="EMBL" id="WRP17605.1"/>
    </source>
</evidence>
<dbReference type="Gene3D" id="3.40.50.10320">
    <property type="entry name" value="LmbE-like"/>
    <property type="match status" value="1"/>
</dbReference>
<accession>A0ABZ1BXR9</accession>
<proteinExistence type="predicted"/>
<protein>
    <submittedName>
        <fullName evidence="1">PIG-L family deacetylase</fullName>
    </submittedName>
</protein>
<evidence type="ECO:0000313" key="2">
    <source>
        <dbReference type="Proteomes" id="UP001332192"/>
    </source>
</evidence>
<dbReference type="InterPro" id="IPR024078">
    <property type="entry name" value="LmbE-like_dom_sf"/>
</dbReference>
<dbReference type="Proteomes" id="UP001332192">
    <property type="component" value="Chromosome"/>
</dbReference>
<sequence length="239" mass="25704">MAKTQGEVLEAFAPASERGGPVDVLAIGAHPDDIELGAGGLLILARRKGLSTGGIVLTRGDAGRFGTEEQRRKEAAEAARVLELSHFEQLDHPDAALAATRQAAVQLALRLRKLRPRLILAPHPEDRHFDHQAASRLADEAAFLADRATFDPETAPLSRPALWWFGLDPATLHRPHLVVDITPVWAQKEAALRAHASQAPIVAGAELYARVYGAMIGVMFGEGFIPARPAAIQPDLSLL</sequence>